<evidence type="ECO:0000259" key="1">
    <source>
        <dbReference type="Pfam" id="PF12728"/>
    </source>
</evidence>
<dbReference type="RefSeq" id="WP_254091267.1">
    <property type="nucleotide sequence ID" value="NZ_JAHESC010000022.1"/>
</dbReference>
<keyword evidence="3" id="KW-1185">Reference proteome</keyword>
<protein>
    <submittedName>
        <fullName evidence="2">Helix-turn-helix domain-containing protein</fullName>
    </submittedName>
</protein>
<dbReference type="SUPFAM" id="SSF46955">
    <property type="entry name" value="Putative DNA-binding domain"/>
    <property type="match status" value="1"/>
</dbReference>
<evidence type="ECO:0000313" key="2">
    <source>
        <dbReference type="EMBL" id="MBT1688039.1"/>
    </source>
</evidence>
<evidence type="ECO:0000313" key="3">
    <source>
        <dbReference type="Proteomes" id="UP001319180"/>
    </source>
</evidence>
<dbReference type="PANTHER" id="PTHR34585:SF22">
    <property type="entry name" value="HELIX-TURN-HELIX DOMAIN-CONTAINING PROTEIN"/>
    <property type="match status" value="1"/>
</dbReference>
<reference evidence="2 3" key="1">
    <citation type="submission" date="2021-05" db="EMBL/GenBank/DDBJ databases">
        <title>A Polyphasic approach of four new species of the genus Ohtaekwangia: Ohtaekwangia histidinii sp. nov., Ohtaekwangia cretensis sp. nov., Ohtaekwangia indiensis sp. nov., Ohtaekwangia reichenbachii sp. nov. from diverse environment.</title>
        <authorList>
            <person name="Octaviana S."/>
        </authorList>
    </citation>
    <scope>NUCLEOTIDE SEQUENCE [LARGE SCALE GENOMIC DNA]</scope>
    <source>
        <strain evidence="2 3">PWU37</strain>
    </source>
</reference>
<name>A0AAP2GE58_9BACT</name>
<dbReference type="InterPro" id="IPR009061">
    <property type="entry name" value="DNA-bd_dom_put_sf"/>
</dbReference>
<comment type="caution">
    <text evidence="2">The sequence shown here is derived from an EMBL/GenBank/DDBJ whole genome shotgun (WGS) entry which is preliminary data.</text>
</comment>
<dbReference type="InterPro" id="IPR041657">
    <property type="entry name" value="HTH_17"/>
</dbReference>
<dbReference type="EMBL" id="JAHESC010000022">
    <property type="protein sequence ID" value="MBT1688039.1"/>
    <property type="molecule type" value="Genomic_DNA"/>
</dbReference>
<feature type="domain" description="Helix-turn-helix" evidence="1">
    <location>
        <begin position="41"/>
        <end position="86"/>
    </location>
</feature>
<proteinExistence type="predicted"/>
<gene>
    <name evidence="2" type="ORF">KK078_15825</name>
</gene>
<dbReference type="Pfam" id="PF12728">
    <property type="entry name" value="HTH_17"/>
    <property type="match status" value="1"/>
</dbReference>
<dbReference type="PANTHER" id="PTHR34585">
    <property type="match status" value="1"/>
</dbReference>
<sequence length="89" mass="10502">MLNRLVTFADWRKFKEELTAELSKLYQPRTAEGVQREYIRSNEACRMLQVSIGTLHNLRAKNILPFTKIGGVVYYKVEDIKYVLDKHKK</sequence>
<dbReference type="Proteomes" id="UP001319180">
    <property type="component" value="Unassembled WGS sequence"/>
</dbReference>
<organism evidence="2 3">
    <name type="scientific">Dawidia soli</name>
    <dbReference type="NCBI Taxonomy" id="2782352"/>
    <lineage>
        <taxon>Bacteria</taxon>
        <taxon>Pseudomonadati</taxon>
        <taxon>Bacteroidota</taxon>
        <taxon>Cytophagia</taxon>
        <taxon>Cytophagales</taxon>
        <taxon>Chryseotaleaceae</taxon>
        <taxon>Dawidia</taxon>
    </lineage>
</organism>
<dbReference type="AlphaFoldDB" id="A0AAP2GE58"/>
<accession>A0AAP2GE58</accession>